<evidence type="ECO:0000259" key="6">
    <source>
        <dbReference type="PROSITE" id="PS51330"/>
    </source>
</evidence>
<dbReference type="EMBL" id="JBHSXN010000006">
    <property type="protein sequence ID" value="MFC6955360.1"/>
    <property type="molecule type" value="Genomic_DNA"/>
</dbReference>
<sequence length="157" mass="17812">MQIVSVAAVAENGVIGQGNSLPWHLPHESKRYRERVADDVVALGRHTFELFDDLPGRAQIVLSRTDRDWPQDTAHHASDVDDAIRVAEKLDADVLYVLGGSAIYGLFLDVADRQLLSRVHGEYDGDAHYPDFDADDWELVEETDHDGYTLEDWRRRD</sequence>
<dbReference type="Pfam" id="PF00186">
    <property type="entry name" value="DHFR_1"/>
    <property type="match status" value="1"/>
</dbReference>
<organism evidence="7 8">
    <name type="scientific">Halorubellus litoreus</name>
    <dbReference type="NCBI Taxonomy" id="755308"/>
    <lineage>
        <taxon>Archaea</taxon>
        <taxon>Methanobacteriati</taxon>
        <taxon>Methanobacteriota</taxon>
        <taxon>Stenosarchaea group</taxon>
        <taxon>Halobacteria</taxon>
        <taxon>Halobacteriales</taxon>
        <taxon>Halorubellaceae</taxon>
        <taxon>Halorubellus</taxon>
    </lineage>
</organism>
<evidence type="ECO:0000256" key="3">
    <source>
        <dbReference type="ARBA" id="ARBA00022563"/>
    </source>
</evidence>
<dbReference type="CDD" id="cd00209">
    <property type="entry name" value="DHFR"/>
    <property type="match status" value="1"/>
</dbReference>
<comment type="caution">
    <text evidence="7">The sequence shown here is derived from an EMBL/GenBank/DDBJ whole genome shotgun (WGS) entry which is preliminary data.</text>
</comment>
<dbReference type="GO" id="GO:0006730">
    <property type="term" value="P:one-carbon metabolic process"/>
    <property type="evidence" value="ECO:0007669"/>
    <property type="project" value="UniProtKB-KW"/>
</dbReference>
<evidence type="ECO:0000256" key="5">
    <source>
        <dbReference type="ARBA" id="ARBA00023002"/>
    </source>
</evidence>
<keyword evidence="5 7" id="KW-0560">Oxidoreductase</keyword>
<evidence type="ECO:0000256" key="2">
    <source>
        <dbReference type="ARBA" id="ARBA00012856"/>
    </source>
</evidence>
<dbReference type="Gene3D" id="3.40.430.10">
    <property type="entry name" value="Dihydrofolate Reductase, subunit A"/>
    <property type="match status" value="1"/>
</dbReference>
<dbReference type="AlphaFoldDB" id="A0ABD5VIJ3"/>
<keyword evidence="3" id="KW-0554">One-carbon metabolism</keyword>
<dbReference type="PRINTS" id="PR00070">
    <property type="entry name" value="DHFR"/>
</dbReference>
<dbReference type="PANTHER" id="PTHR48069:SF3">
    <property type="entry name" value="DIHYDROFOLATE REDUCTASE"/>
    <property type="match status" value="1"/>
</dbReference>
<comment type="pathway">
    <text evidence="1">Cofactor biosynthesis; tetrahydrofolate biosynthesis; 5,6,7,8-tetrahydrofolate from 7,8-dihydrofolate: step 1/1.</text>
</comment>
<dbReference type="RefSeq" id="WP_336352287.1">
    <property type="nucleotide sequence ID" value="NZ_JAZAQL010000006.1"/>
</dbReference>
<dbReference type="EC" id="1.5.1.3" evidence="2"/>
<gene>
    <name evidence="7" type="ORF">ACFQGB_21060</name>
</gene>
<proteinExistence type="predicted"/>
<dbReference type="SUPFAM" id="SSF53597">
    <property type="entry name" value="Dihydrofolate reductase-like"/>
    <property type="match status" value="1"/>
</dbReference>
<dbReference type="InterPro" id="IPR001796">
    <property type="entry name" value="DHFR_dom"/>
</dbReference>
<evidence type="ECO:0000256" key="1">
    <source>
        <dbReference type="ARBA" id="ARBA00004903"/>
    </source>
</evidence>
<evidence type="ECO:0000256" key="4">
    <source>
        <dbReference type="ARBA" id="ARBA00022857"/>
    </source>
</evidence>
<evidence type="ECO:0000313" key="7">
    <source>
        <dbReference type="EMBL" id="MFC6955360.1"/>
    </source>
</evidence>
<reference evidence="7 8" key="1">
    <citation type="journal article" date="2019" name="Int. J. Syst. Evol. Microbiol.">
        <title>The Global Catalogue of Microorganisms (GCM) 10K type strain sequencing project: providing services to taxonomists for standard genome sequencing and annotation.</title>
        <authorList>
            <consortium name="The Broad Institute Genomics Platform"/>
            <consortium name="The Broad Institute Genome Sequencing Center for Infectious Disease"/>
            <person name="Wu L."/>
            <person name="Ma J."/>
        </authorList>
    </citation>
    <scope>NUCLEOTIDE SEQUENCE [LARGE SCALE GENOMIC DNA]</scope>
    <source>
        <strain evidence="7 8">GX26</strain>
    </source>
</reference>
<dbReference type="PIRSF" id="PIRSF000194">
    <property type="entry name" value="DHFR"/>
    <property type="match status" value="1"/>
</dbReference>
<dbReference type="PROSITE" id="PS51330">
    <property type="entry name" value="DHFR_2"/>
    <property type="match status" value="1"/>
</dbReference>
<dbReference type="PANTHER" id="PTHR48069">
    <property type="entry name" value="DIHYDROFOLATE REDUCTASE"/>
    <property type="match status" value="1"/>
</dbReference>
<accession>A0ABD5VIJ3</accession>
<dbReference type="Proteomes" id="UP001596395">
    <property type="component" value="Unassembled WGS sequence"/>
</dbReference>
<keyword evidence="4" id="KW-0521">NADP</keyword>
<dbReference type="GO" id="GO:0004146">
    <property type="term" value="F:dihydrofolate reductase activity"/>
    <property type="evidence" value="ECO:0007669"/>
    <property type="project" value="UniProtKB-EC"/>
</dbReference>
<dbReference type="InterPro" id="IPR024072">
    <property type="entry name" value="DHFR-like_dom_sf"/>
</dbReference>
<dbReference type="InterPro" id="IPR012259">
    <property type="entry name" value="DHFR"/>
</dbReference>
<name>A0ABD5VIJ3_9EURY</name>
<evidence type="ECO:0000313" key="8">
    <source>
        <dbReference type="Proteomes" id="UP001596395"/>
    </source>
</evidence>
<feature type="domain" description="DHFR" evidence="6">
    <location>
        <begin position="2"/>
        <end position="157"/>
    </location>
</feature>
<protein>
    <recommendedName>
        <fullName evidence="2">dihydrofolate reductase</fullName>
        <ecNumber evidence="2">1.5.1.3</ecNumber>
    </recommendedName>
</protein>
<keyword evidence="8" id="KW-1185">Reference proteome</keyword>